<name>A0ABQ9P9C0_9PEZI</name>
<evidence type="ECO:0000313" key="3">
    <source>
        <dbReference type="Proteomes" id="UP001169217"/>
    </source>
</evidence>
<protein>
    <submittedName>
        <fullName evidence="2">Uncharacterized protein</fullName>
    </submittedName>
</protein>
<gene>
    <name evidence="2" type="ORF">CLIM01_14868</name>
</gene>
<proteinExistence type="predicted"/>
<dbReference type="Proteomes" id="UP001169217">
    <property type="component" value="Unassembled WGS sequence"/>
</dbReference>
<dbReference type="EMBL" id="JARUPT010001097">
    <property type="protein sequence ID" value="KAK0367773.1"/>
    <property type="molecule type" value="Genomic_DNA"/>
</dbReference>
<evidence type="ECO:0000313" key="2">
    <source>
        <dbReference type="EMBL" id="KAK0367773.1"/>
    </source>
</evidence>
<evidence type="ECO:0000256" key="1">
    <source>
        <dbReference type="SAM" id="MobiDB-lite"/>
    </source>
</evidence>
<accession>A0ABQ9P9C0</accession>
<feature type="compositionally biased region" description="Polar residues" evidence="1">
    <location>
        <begin position="72"/>
        <end position="84"/>
    </location>
</feature>
<sequence length="161" mass="17489">MTDIKARLAIHGSQAATNLAAVEKTLQPKPGELFVECAQSTVKGGKKRAMCDTEAASGLSPAKRIRHATPGDNESSVASPTEPSTGPPLVKAQFKGEVYNMERLNAILILSSTPEAELQVQITMPDSEQWPFITFRCNPKKAMRFLTESDRVILPDLPDLV</sequence>
<reference evidence="2" key="1">
    <citation type="submission" date="2023-04" db="EMBL/GenBank/DDBJ databases">
        <title>Colletotrichum limetticola genome sequence.</title>
        <authorList>
            <person name="Baroncelli R."/>
        </authorList>
    </citation>
    <scope>NUCLEOTIDE SEQUENCE</scope>
    <source>
        <strain evidence="2">KLA-Anderson</strain>
    </source>
</reference>
<organism evidence="2 3">
    <name type="scientific">Colletotrichum limetticola</name>
    <dbReference type="NCBI Taxonomy" id="1209924"/>
    <lineage>
        <taxon>Eukaryota</taxon>
        <taxon>Fungi</taxon>
        <taxon>Dikarya</taxon>
        <taxon>Ascomycota</taxon>
        <taxon>Pezizomycotina</taxon>
        <taxon>Sordariomycetes</taxon>
        <taxon>Hypocreomycetidae</taxon>
        <taxon>Glomerellales</taxon>
        <taxon>Glomerellaceae</taxon>
        <taxon>Colletotrichum</taxon>
        <taxon>Colletotrichum acutatum species complex</taxon>
    </lineage>
</organism>
<keyword evidence="3" id="KW-1185">Reference proteome</keyword>
<feature type="region of interest" description="Disordered" evidence="1">
    <location>
        <begin position="53"/>
        <end position="88"/>
    </location>
</feature>
<comment type="caution">
    <text evidence="2">The sequence shown here is derived from an EMBL/GenBank/DDBJ whole genome shotgun (WGS) entry which is preliminary data.</text>
</comment>